<proteinExistence type="predicted"/>
<gene>
    <name evidence="1" type="ORF">GLOINDRAFT_4201</name>
</gene>
<reference evidence="1" key="1">
    <citation type="submission" date="2013-07" db="EMBL/GenBank/DDBJ databases">
        <title>The genome of an arbuscular mycorrhizal fungus provides insights into the evolution of the oldest plant symbiosis.</title>
        <authorList>
            <consortium name="DOE Joint Genome Institute"/>
            <person name="Tisserant E."/>
            <person name="Malbreil M."/>
            <person name="Kuo A."/>
            <person name="Kohler A."/>
            <person name="Symeonidi A."/>
            <person name="Balestrini R."/>
            <person name="Charron P."/>
            <person name="Duensing N."/>
            <person name="Frei-dit-Frey N."/>
            <person name="Gianinazzi-Pearson V."/>
            <person name="Gilbert B."/>
            <person name="Handa Y."/>
            <person name="Hijri M."/>
            <person name="Kaul R."/>
            <person name="Kawaguchi M."/>
            <person name="Krajinski F."/>
            <person name="Lammers P."/>
            <person name="Lapierre D."/>
            <person name="Masclaux F.G."/>
            <person name="Murat C."/>
            <person name="Morin E."/>
            <person name="Ndikumana S."/>
            <person name="Pagni M."/>
            <person name="Petitpierre D."/>
            <person name="Requena N."/>
            <person name="Rosikiewicz P."/>
            <person name="Riley R."/>
            <person name="Saito K."/>
            <person name="San Clemente H."/>
            <person name="Shapiro H."/>
            <person name="van Tuinen D."/>
            <person name="Becard G."/>
            <person name="Bonfante P."/>
            <person name="Paszkowski U."/>
            <person name="Shachar-Hill Y."/>
            <person name="Young J.P."/>
            <person name="Sanders I.R."/>
            <person name="Henrissat B."/>
            <person name="Rensing S.A."/>
            <person name="Grigoriev I.V."/>
            <person name="Corradi N."/>
            <person name="Roux C."/>
            <person name="Martin F."/>
        </authorList>
    </citation>
    <scope>NUCLEOTIDE SEQUENCE</scope>
    <source>
        <strain evidence="1">DAOM 197198</strain>
    </source>
</reference>
<sequence length="49" mass="5830">MWVWIYIAKYRAEIQGIRDFQAEFASLTFDLGKRKKAHFYGVFTEILNG</sequence>
<accession>U9TFG1</accession>
<dbReference type="HOGENOM" id="CLU_3143762_0_0_1"/>
<name>U9TFG1_RHIID</name>
<evidence type="ECO:0000313" key="1">
    <source>
        <dbReference type="EMBL" id="ESA05038.1"/>
    </source>
</evidence>
<dbReference type="AlphaFoldDB" id="U9TFG1"/>
<organism evidence="1">
    <name type="scientific">Rhizophagus irregularis (strain DAOM 181602 / DAOM 197198 / MUCL 43194)</name>
    <name type="common">Arbuscular mycorrhizal fungus</name>
    <name type="synonym">Glomus intraradices</name>
    <dbReference type="NCBI Taxonomy" id="747089"/>
    <lineage>
        <taxon>Eukaryota</taxon>
        <taxon>Fungi</taxon>
        <taxon>Fungi incertae sedis</taxon>
        <taxon>Mucoromycota</taxon>
        <taxon>Glomeromycotina</taxon>
        <taxon>Glomeromycetes</taxon>
        <taxon>Glomerales</taxon>
        <taxon>Glomeraceae</taxon>
        <taxon>Rhizophagus</taxon>
    </lineage>
</organism>
<dbReference type="EMBL" id="KI293572">
    <property type="protein sequence ID" value="ESA05038.1"/>
    <property type="molecule type" value="Genomic_DNA"/>
</dbReference>
<protein>
    <submittedName>
        <fullName evidence="1">Uncharacterized protein</fullName>
    </submittedName>
</protein>